<dbReference type="Proteomes" id="UP000215086">
    <property type="component" value="Chromosome"/>
</dbReference>
<keyword evidence="2" id="KW-1185">Reference proteome</keyword>
<dbReference type="Pfam" id="PF07394">
    <property type="entry name" value="DUF1501"/>
    <property type="match status" value="1"/>
</dbReference>
<dbReference type="PROSITE" id="PS51318">
    <property type="entry name" value="TAT"/>
    <property type="match status" value="1"/>
</dbReference>
<dbReference type="PANTHER" id="PTHR43737">
    <property type="entry name" value="BLL7424 PROTEIN"/>
    <property type="match status" value="1"/>
</dbReference>
<gene>
    <name evidence="1" type="ORF">THTE_0616</name>
</gene>
<organism evidence="1 2">
    <name type="scientific">Thermogutta terrifontis</name>
    <dbReference type="NCBI Taxonomy" id="1331910"/>
    <lineage>
        <taxon>Bacteria</taxon>
        <taxon>Pseudomonadati</taxon>
        <taxon>Planctomycetota</taxon>
        <taxon>Planctomycetia</taxon>
        <taxon>Pirellulales</taxon>
        <taxon>Thermoguttaceae</taxon>
        <taxon>Thermogutta</taxon>
    </lineage>
</organism>
<dbReference type="PANTHER" id="PTHR43737:SF1">
    <property type="entry name" value="DUF1501 DOMAIN-CONTAINING PROTEIN"/>
    <property type="match status" value="1"/>
</dbReference>
<dbReference type="InterPro" id="IPR006311">
    <property type="entry name" value="TAT_signal"/>
</dbReference>
<evidence type="ECO:0000313" key="2">
    <source>
        <dbReference type="Proteomes" id="UP000215086"/>
    </source>
</evidence>
<dbReference type="OrthoDB" id="9779968at2"/>
<dbReference type="InterPro" id="IPR019546">
    <property type="entry name" value="TAT_signal_bac_arc"/>
</dbReference>
<evidence type="ECO:0008006" key="3">
    <source>
        <dbReference type="Google" id="ProtNLM"/>
    </source>
</evidence>
<dbReference type="KEGG" id="ttf:THTE_0616"/>
<name>A0A286RB81_9BACT</name>
<dbReference type="EMBL" id="CP018477">
    <property type="protein sequence ID" value="ASV73218.1"/>
    <property type="molecule type" value="Genomic_DNA"/>
</dbReference>
<proteinExistence type="predicted"/>
<reference evidence="1 2" key="1">
    <citation type="journal article" name="Front. Microbiol.">
        <title>Sugar Metabolism of the First Thermophilic Planctomycete Thermogutta terrifontis: Comparative Genomic and Transcriptomic Approaches.</title>
        <authorList>
            <person name="Elcheninov A.G."/>
            <person name="Menzel P."/>
            <person name="Gudbergsdottir S.R."/>
            <person name="Slesarev A.I."/>
            <person name="Kadnikov V.V."/>
            <person name="Krogh A."/>
            <person name="Bonch-Osmolovskaya E.A."/>
            <person name="Peng X."/>
            <person name="Kublanov I.V."/>
        </authorList>
    </citation>
    <scope>NUCLEOTIDE SEQUENCE [LARGE SCALE GENOMIC DNA]</scope>
    <source>
        <strain evidence="1 2">R1</strain>
    </source>
</reference>
<dbReference type="InterPro" id="IPR010869">
    <property type="entry name" value="DUF1501"/>
</dbReference>
<accession>A0A286RB81</accession>
<dbReference type="AlphaFoldDB" id="A0A286RB81"/>
<dbReference type="RefSeq" id="WP_095413896.1">
    <property type="nucleotide sequence ID" value="NZ_CP018477.1"/>
</dbReference>
<dbReference type="NCBIfam" id="TIGR01409">
    <property type="entry name" value="TAT_signal_seq"/>
    <property type="match status" value="1"/>
</dbReference>
<protein>
    <recommendedName>
        <fullName evidence="3">Tat (Twin-arginine translocation) pathway signal sequence domain protein</fullName>
    </recommendedName>
</protein>
<evidence type="ECO:0000313" key="1">
    <source>
        <dbReference type="EMBL" id="ASV73218.1"/>
    </source>
</evidence>
<sequence length="418" mass="45465">MWTRRDFLKVSGAAVAVGATAPIPAVLAHTGTQLSRAKDETILVAVQMAGGNDGLNTVVPYEDDHYHRQRPTLALREAEVIKLQDAVGFHPALRPWMELWEGGHLAVVQGVGYPNPSGAHERSMEIWQTARPEDPLGETGWLGRLLDHWFEESLPDHAQGATTRGVFTGRIPVPTTMLGHHRPAVRCQKPEELFAFPAGRDALQNLREGLARASSRLTTSASLLDRVAAAREQAARDLGRLEAVLSSVRHEDFPDTYFGQQLACVTALIRADLGIRIFCVDLGGTEPGSFDTHALQAANHGALLGELASGLAAFGRALQRDRLLERVVVYTYSEFGRTIRENGRKGTDHGSAAPVFVMGGAIHGGLIGKHPPLDQVENGGVKHQVDFRSLYATFLNRWLGVPSQPILGSQFSEVPLFT</sequence>